<sequence>MLNRSDTLVPPWQRHGGGVDNGQVMIGSMSKNAQKFTSPFLFFENQEGSQKSPSCLGIGGDPGDFGGTGGMPGCLRLGQSGFSRFRWTPSAPVSIETNEVYKGVFILAKSRMDYSRVAEFASTVADWCKMEGILNLRQLQQIPLSSMVPLSWTNSPGVQDILHLLQDATVTHQTLIMTLDPQEWKDLAGGTLNLAWRATQVYDCLYNEAEAKQVEVMSTKWRLRRGSLEWRQLWSIRKLALVWRVLWAEKCVLKYQGKTNKVSFLKVAYIFMEELAAIKHRLKEDAQKFCAQQLIPILPVVPAFFAVAVESG</sequence>
<evidence type="ECO:0000313" key="1">
    <source>
        <dbReference type="EMBL" id="KAL3682322.1"/>
    </source>
</evidence>
<dbReference type="EMBL" id="JBJQOH010000006">
    <property type="protein sequence ID" value="KAL3682322.1"/>
    <property type="molecule type" value="Genomic_DNA"/>
</dbReference>
<accession>A0ABD3GSU6</accession>
<organism evidence="1 2">
    <name type="scientific">Riccia sorocarpa</name>
    <dbReference type="NCBI Taxonomy" id="122646"/>
    <lineage>
        <taxon>Eukaryota</taxon>
        <taxon>Viridiplantae</taxon>
        <taxon>Streptophyta</taxon>
        <taxon>Embryophyta</taxon>
        <taxon>Marchantiophyta</taxon>
        <taxon>Marchantiopsida</taxon>
        <taxon>Marchantiidae</taxon>
        <taxon>Marchantiales</taxon>
        <taxon>Ricciaceae</taxon>
        <taxon>Riccia</taxon>
    </lineage>
</organism>
<dbReference type="Proteomes" id="UP001633002">
    <property type="component" value="Unassembled WGS sequence"/>
</dbReference>
<name>A0ABD3GSU6_9MARC</name>
<dbReference type="AlphaFoldDB" id="A0ABD3GSU6"/>
<gene>
    <name evidence="1" type="ORF">R1sor_000344</name>
</gene>
<reference evidence="1 2" key="1">
    <citation type="submission" date="2024-09" db="EMBL/GenBank/DDBJ databases">
        <title>Chromosome-scale assembly of Riccia sorocarpa.</title>
        <authorList>
            <person name="Paukszto L."/>
        </authorList>
    </citation>
    <scope>NUCLEOTIDE SEQUENCE [LARGE SCALE GENOMIC DNA]</scope>
    <source>
        <strain evidence="1">LP-2024</strain>
        <tissue evidence="1">Aerial parts of the thallus</tissue>
    </source>
</reference>
<proteinExistence type="predicted"/>
<keyword evidence="2" id="KW-1185">Reference proteome</keyword>
<evidence type="ECO:0000313" key="2">
    <source>
        <dbReference type="Proteomes" id="UP001633002"/>
    </source>
</evidence>
<protein>
    <submittedName>
        <fullName evidence="1">Uncharacterized protein</fullName>
    </submittedName>
</protein>
<comment type="caution">
    <text evidence="1">The sequence shown here is derived from an EMBL/GenBank/DDBJ whole genome shotgun (WGS) entry which is preliminary data.</text>
</comment>